<gene>
    <name evidence="5" type="ORF">KSP40_PGU019402</name>
</gene>
<evidence type="ECO:0000313" key="6">
    <source>
        <dbReference type="Proteomes" id="UP001412067"/>
    </source>
</evidence>
<dbReference type="PANTHER" id="PTHR14025:SF20">
    <property type="entry name" value="FANCONI ANEMIA GROUP M PROTEIN"/>
    <property type="match status" value="1"/>
</dbReference>
<dbReference type="PANTHER" id="PTHR14025">
    <property type="entry name" value="FANCONI ANEMIA GROUP M FANCM FAMILY MEMBER"/>
    <property type="match status" value="1"/>
</dbReference>
<evidence type="ECO:0000256" key="3">
    <source>
        <dbReference type="ARBA" id="ARBA00022806"/>
    </source>
</evidence>
<name>A0ABR2LPS4_9ASPA</name>
<keyword evidence="6" id="KW-1185">Reference proteome</keyword>
<proteinExistence type="predicted"/>
<comment type="caution">
    <text evidence="5">The sequence shown here is derived from an EMBL/GenBank/DDBJ whole genome shotgun (WGS) entry which is preliminary data.</text>
</comment>
<keyword evidence="1" id="KW-0547">Nucleotide-binding</keyword>
<organism evidence="5 6">
    <name type="scientific">Platanthera guangdongensis</name>
    <dbReference type="NCBI Taxonomy" id="2320717"/>
    <lineage>
        <taxon>Eukaryota</taxon>
        <taxon>Viridiplantae</taxon>
        <taxon>Streptophyta</taxon>
        <taxon>Embryophyta</taxon>
        <taxon>Tracheophyta</taxon>
        <taxon>Spermatophyta</taxon>
        <taxon>Magnoliopsida</taxon>
        <taxon>Liliopsida</taxon>
        <taxon>Asparagales</taxon>
        <taxon>Orchidaceae</taxon>
        <taxon>Orchidoideae</taxon>
        <taxon>Orchideae</taxon>
        <taxon>Orchidinae</taxon>
        <taxon>Platanthera</taxon>
    </lineage>
</organism>
<dbReference type="EMBL" id="JBBWWR010000016">
    <property type="protein sequence ID" value="KAK8947514.1"/>
    <property type="molecule type" value="Genomic_DNA"/>
</dbReference>
<dbReference type="Proteomes" id="UP001412067">
    <property type="component" value="Unassembled WGS sequence"/>
</dbReference>
<reference evidence="5 6" key="1">
    <citation type="journal article" date="2022" name="Nat. Plants">
        <title>Genomes of leafy and leafless Platanthera orchids illuminate the evolution of mycoheterotrophy.</title>
        <authorList>
            <person name="Li M.H."/>
            <person name="Liu K.W."/>
            <person name="Li Z."/>
            <person name="Lu H.C."/>
            <person name="Ye Q.L."/>
            <person name="Zhang D."/>
            <person name="Wang J.Y."/>
            <person name="Li Y.F."/>
            <person name="Zhong Z.M."/>
            <person name="Liu X."/>
            <person name="Yu X."/>
            <person name="Liu D.K."/>
            <person name="Tu X.D."/>
            <person name="Liu B."/>
            <person name="Hao Y."/>
            <person name="Liao X.Y."/>
            <person name="Jiang Y.T."/>
            <person name="Sun W.H."/>
            <person name="Chen J."/>
            <person name="Chen Y.Q."/>
            <person name="Ai Y."/>
            <person name="Zhai J.W."/>
            <person name="Wu S.S."/>
            <person name="Zhou Z."/>
            <person name="Hsiao Y.Y."/>
            <person name="Wu W.L."/>
            <person name="Chen Y.Y."/>
            <person name="Lin Y.F."/>
            <person name="Hsu J.L."/>
            <person name="Li C.Y."/>
            <person name="Wang Z.W."/>
            <person name="Zhao X."/>
            <person name="Zhong W.Y."/>
            <person name="Ma X.K."/>
            <person name="Ma L."/>
            <person name="Huang J."/>
            <person name="Chen G.Z."/>
            <person name="Huang M.Z."/>
            <person name="Huang L."/>
            <person name="Peng D.H."/>
            <person name="Luo Y.B."/>
            <person name="Zou S.Q."/>
            <person name="Chen S.P."/>
            <person name="Lan S."/>
            <person name="Tsai W.C."/>
            <person name="Van de Peer Y."/>
            <person name="Liu Z.J."/>
        </authorList>
    </citation>
    <scope>NUCLEOTIDE SEQUENCE [LARGE SCALE GENOMIC DNA]</scope>
    <source>
        <strain evidence="5">Lor288</strain>
    </source>
</reference>
<evidence type="ECO:0000256" key="4">
    <source>
        <dbReference type="ARBA" id="ARBA00022840"/>
    </source>
</evidence>
<evidence type="ECO:0000256" key="1">
    <source>
        <dbReference type="ARBA" id="ARBA00022741"/>
    </source>
</evidence>
<evidence type="ECO:0000256" key="2">
    <source>
        <dbReference type="ARBA" id="ARBA00022801"/>
    </source>
</evidence>
<keyword evidence="3" id="KW-0347">Helicase</keyword>
<protein>
    <submittedName>
        <fullName evidence="5">Uncharacterized protein</fullName>
    </submittedName>
</protein>
<keyword evidence="4" id="KW-0067">ATP-binding</keyword>
<sequence length="401" mass="44624">MKKHMHNGGVKSFNFHCSPRMVPHIFKPQVQYLEMSIEQFVHRGKKVKNSNMDRSPFLTTISTEERNIIAKYFPQTTDITWKPSLIAFPRFQVLPSPVSRVRHSFKTASMFIDAMQDLQGLSLSKANNDYFIEVDASSQSHNELNASCNNIGQGSVNRCTTSDVGGSPFQVSPSQTLEADAVLEDPHDVQKPKPHCFLFSKDYVTVSSLGSVLITYVPAIQHGGSKKFQVFSTVTRSLFPEGPKPNHTSSLCSLLESEIPSIHVENPKIKASSDLKTTCNGPPSCLITQAIQNDKQSKKHVHKSPGCDQNHQNLEKSSNAAVVMELSPRLTHFIEDGIVPESPVINVNIFRPQNDENILFPTRLLEETSTHEKKLTGVKNTKIDANEKNVISLVNVTVHTP</sequence>
<keyword evidence="2" id="KW-0378">Hydrolase</keyword>
<accession>A0ABR2LPS4</accession>
<evidence type="ECO:0000313" key="5">
    <source>
        <dbReference type="EMBL" id="KAK8947514.1"/>
    </source>
</evidence>